<feature type="binding site" evidence="3">
    <location>
        <position position="137"/>
    </location>
    <ligand>
        <name>Zn(2+)</name>
        <dbReference type="ChEBI" id="CHEBI:29105"/>
    </ligand>
</feature>
<gene>
    <name evidence="3 6" type="primary">msrB</name>
    <name evidence="6" type="ORF">ACHKAR_00725</name>
</gene>
<dbReference type="GO" id="GO:0033743">
    <property type="term" value="F:peptide-methionine (R)-S-oxide reductase activity"/>
    <property type="evidence" value="ECO:0007669"/>
    <property type="project" value="UniProtKB-EC"/>
</dbReference>
<sequence length="169" mass="18747">MNGLKLLSTVIILGILSQACAQEKTANESGQEKTTESDIIPIKLANSEWKQRLSPEAYYVMREQGTERAFTGAYWDHKKEGTYVCKACDLPLFSSETKFKSGTGWPSFYEPLAKSNVGEEKDSSYGMARTEVHCARCGGHLGHIFPDGPKPTGLRYCINSVSLNFQPKD</sequence>
<comment type="similarity">
    <text evidence="3">Belongs to the MsrB Met sulfoxide reductase family.</text>
</comment>
<evidence type="ECO:0000313" key="7">
    <source>
        <dbReference type="Proteomes" id="UP001610063"/>
    </source>
</evidence>
<feature type="binding site" evidence="3">
    <location>
        <position position="88"/>
    </location>
    <ligand>
        <name>Zn(2+)</name>
        <dbReference type="ChEBI" id="CHEBI:29105"/>
    </ligand>
</feature>
<dbReference type="SUPFAM" id="SSF51316">
    <property type="entry name" value="Mss4-like"/>
    <property type="match status" value="1"/>
</dbReference>
<evidence type="ECO:0000256" key="2">
    <source>
        <dbReference type="ARBA" id="ARBA00048488"/>
    </source>
</evidence>
<keyword evidence="1 3" id="KW-0560">Oxidoreductase</keyword>
<name>A0ABW7N4I8_9BACT</name>
<dbReference type="EMBL" id="JBIPKE010000007">
    <property type="protein sequence ID" value="MFH6981935.1"/>
    <property type="molecule type" value="Genomic_DNA"/>
</dbReference>
<dbReference type="PROSITE" id="PS51257">
    <property type="entry name" value="PROKAR_LIPOPROTEIN"/>
    <property type="match status" value="1"/>
</dbReference>
<feature type="signal peptide" evidence="4">
    <location>
        <begin position="1"/>
        <end position="21"/>
    </location>
</feature>
<dbReference type="EC" id="1.8.4.12" evidence="3"/>
<keyword evidence="3" id="KW-0862">Zinc</keyword>
<dbReference type="HAMAP" id="MF_01400">
    <property type="entry name" value="MsrB"/>
    <property type="match status" value="1"/>
</dbReference>
<dbReference type="PANTHER" id="PTHR10173:SF57">
    <property type="entry name" value="PEPTIDE-METHIONINE (R)-S-OXIDE REDUCTASE"/>
    <property type="match status" value="1"/>
</dbReference>
<dbReference type="Pfam" id="PF01641">
    <property type="entry name" value="SelR"/>
    <property type="match status" value="1"/>
</dbReference>
<evidence type="ECO:0000256" key="3">
    <source>
        <dbReference type="HAMAP-Rule" id="MF_01400"/>
    </source>
</evidence>
<feature type="chain" id="PRO_5047188662" description="Peptide methionine sulfoxide reductase MsrB" evidence="4">
    <location>
        <begin position="22"/>
        <end position="169"/>
    </location>
</feature>
<dbReference type="InterPro" id="IPR011057">
    <property type="entry name" value="Mss4-like_sf"/>
</dbReference>
<keyword evidence="7" id="KW-1185">Reference proteome</keyword>
<protein>
    <recommendedName>
        <fullName evidence="3">Peptide methionine sulfoxide reductase MsrB</fullName>
        <ecNumber evidence="3">1.8.4.12</ecNumber>
    </recommendedName>
    <alternativeName>
        <fullName evidence="3">Peptide-methionine (R)-S-oxide reductase</fullName>
    </alternativeName>
</protein>
<feature type="domain" description="MsrB" evidence="5">
    <location>
        <begin position="46"/>
        <end position="168"/>
    </location>
</feature>
<dbReference type="RefSeq" id="WP_395415764.1">
    <property type="nucleotide sequence ID" value="NZ_JBIPKE010000007.1"/>
</dbReference>
<dbReference type="InterPro" id="IPR002579">
    <property type="entry name" value="Met_Sox_Rdtase_MsrB_dom"/>
</dbReference>
<organism evidence="6 7">
    <name type="scientific">Marinoscillum luteum</name>
    <dbReference type="NCBI Taxonomy" id="861051"/>
    <lineage>
        <taxon>Bacteria</taxon>
        <taxon>Pseudomonadati</taxon>
        <taxon>Bacteroidota</taxon>
        <taxon>Cytophagia</taxon>
        <taxon>Cytophagales</taxon>
        <taxon>Reichenbachiellaceae</taxon>
        <taxon>Marinoscillum</taxon>
    </lineage>
</organism>
<keyword evidence="4" id="KW-0732">Signal</keyword>
<keyword evidence="3" id="KW-0479">Metal-binding</keyword>
<dbReference type="NCBIfam" id="TIGR00357">
    <property type="entry name" value="peptide-methionine (R)-S-oxide reductase MsrB"/>
    <property type="match status" value="1"/>
</dbReference>
<accession>A0ABW7N4I8</accession>
<feature type="binding site" evidence="3">
    <location>
        <position position="134"/>
    </location>
    <ligand>
        <name>Zn(2+)</name>
        <dbReference type="ChEBI" id="CHEBI:29105"/>
    </ligand>
</feature>
<dbReference type="PANTHER" id="PTHR10173">
    <property type="entry name" value="METHIONINE SULFOXIDE REDUCTASE"/>
    <property type="match status" value="1"/>
</dbReference>
<proteinExistence type="inferred from homology"/>
<comment type="cofactor">
    <cofactor evidence="3">
        <name>Zn(2+)</name>
        <dbReference type="ChEBI" id="CHEBI:29105"/>
    </cofactor>
    <text evidence="3">Binds 1 zinc ion per subunit. The zinc ion is important for the structural integrity of the protein.</text>
</comment>
<comment type="caution">
    <text evidence="6">The sequence shown here is derived from an EMBL/GenBank/DDBJ whole genome shotgun (WGS) entry which is preliminary data.</text>
</comment>
<reference evidence="6 7" key="1">
    <citation type="journal article" date="2013" name="Int. J. Syst. Evol. Microbiol.">
        <title>Marinoscillum luteum sp. nov., isolated from marine sediment.</title>
        <authorList>
            <person name="Cha I.T."/>
            <person name="Park S.J."/>
            <person name="Kim S.J."/>
            <person name="Kim J.G."/>
            <person name="Jung M.Y."/>
            <person name="Shin K.S."/>
            <person name="Kwon K.K."/>
            <person name="Yang S.H."/>
            <person name="Seo Y.S."/>
            <person name="Rhee S.K."/>
        </authorList>
    </citation>
    <scope>NUCLEOTIDE SEQUENCE [LARGE SCALE GENOMIC DNA]</scope>
    <source>
        <strain evidence="6 7">KCTC 23939</strain>
    </source>
</reference>
<dbReference type="Proteomes" id="UP001610063">
    <property type="component" value="Unassembled WGS sequence"/>
</dbReference>
<dbReference type="Gene3D" id="2.170.150.20">
    <property type="entry name" value="Peptide methionine sulfoxide reductase"/>
    <property type="match status" value="1"/>
</dbReference>
<feature type="active site" description="Nucleophile" evidence="3">
    <location>
        <position position="157"/>
    </location>
</feature>
<feature type="binding site" evidence="3">
    <location>
        <position position="85"/>
    </location>
    <ligand>
        <name>Zn(2+)</name>
        <dbReference type="ChEBI" id="CHEBI:29105"/>
    </ligand>
</feature>
<comment type="catalytic activity">
    <reaction evidence="2 3">
        <text>L-methionyl-[protein] + [thioredoxin]-disulfide + H2O = L-methionyl-(R)-S-oxide-[protein] + [thioredoxin]-dithiol</text>
        <dbReference type="Rhea" id="RHEA:24164"/>
        <dbReference type="Rhea" id="RHEA-COMP:10698"/>
        <dbReference type="Rhea" id="RHEA-COMP:10700"/>
        <dbReference type="Rhea" id="RHEA-COMP:12313"/>
        <dbReference type="Rhea" id="RHEA-COMP:12314"/>
        <dbReference type="ChEBI" id="CHEBI:15377"/>
        <dbReference type="ChEBI" id="CHEBI:16044"/>
        <dbReference type="ChEBI" id="CHEBI:29950"/>
        <dbReference type="ChEBI" id="CHEBI:45764"/>
        <dbReference type="ChEBI" id="CHEBI:50058"/>
        <dbReference type="EC" id="1.8.4.12"/>
    </reaction>
</comment>
<evidence type="ECO:0000313" key="6">
    <source>
        <dbReference type="EMBL" id="MFH6981935.1"/>
    </source>
</evidence>
<dbReference type="PROSITE" id="PS51790">
    <property type="entry name" value="MSRB"/>
    <property type="match status" value="1"/>
</dbReference>
<evidence type="ECO:0000256" key="1">
    <source>
        <dbReference type="ARBA" id="ARBA00023002"/>
    </source>
</evidence>
<dbReference type="InterPro" id="IPR028427">
    <property type="entry name" value="Met_Sox_Rdtase_MsrB"/>
</dbReference>
<evidence type="ECO:0000259" key="5">
    <source>
        <dbReference type="PROSITE" id="PS51790"/>
    </source>
</evidence>
<evidence type="ECO:0000256" key="4">
    <source>
        <dbReference type="SAM" id="SignalP"/>
    </source>
</evidence>